<dbReference type="Proteomes" id="UP000031501">
    <property type="component" value="Chromosome"/>
</dbReference>
<name>A0A221P6D2_9ACTN</name>
<sequence>MSGFDRCVRGIVARWAGSPENTVPRGRRHVVGTSTGRYRLYGSSGCHDHSLTSVQGVVEEDRIRC</sequence>
<reference evidence="1 2" key="1">
    <citation type="submission" date="2017-07" db="EMBL/GenBank/DDBJ databases">
        <title>Genome sequence of Streptomyces pluripotens MUSC 137T.</title>
        <authorList>
            <person name="Ser H.-L."/>
            <person name="Lee L.-H."/>
        </authorList>
    </citation>
    <scope>NUCLEOTIDE SEQUENCE [LARGE SCALE GENOMIC DNA]</scope>
    <source>
        <strain evidence="1 2">MUSC 137</strain>
    </source>
</reference>
<gene>
    <name evidence="1" type="ORF">LK07_30740</name>
</gene>
<protein>
    <submittedName>
        <fullName evidence="1">Uncharacterized protein</fullName>
    </submittedName>
</protein>
<organism evidence="1 2">
    <name type="scientific">Streptomyces pluripotens</name>
    <dbReference type="NCBI Taxonomy" id="1355015"/>
    <lineage>
        <taxon>Bacteria</taxon>
        <taxon>Bacillati</taxon>
        <taxon>Actinomycetota</taxon>
        <taxon>Actinomycetes</taxon>
        <taxon>Kitasatosporales</taxon>
        <taxon>Streptomycetaceae</taxon>
        <taxon>Streptomyces</taxon>
    </lineage>
</organism>
<evidence type="ECO:0000313" key="1">
    <source>
        <dbReference type="EMBL" id="ASN27684.1"/>
    </source>
</evidence>
<keyword evidence="2" id="KW-1185">Reference proteome</keyword>
<accession>A0A221P6D2</accession>
<evidence type="ECO:0000313" key="2">
    <source>
        <dbReference type="Proteomes" id="UP000031501"/>
    </source>
</evidence>
<proteinExistence type="predicted"/>
<dbReference type="EMBL" id="CP022433">
    <property type="protein sequence ID" value="ASN27684.1"/>
    <property type="molecule type" value="Genomic_DNA"/>
</dbReference>
<dbReference type="AlphaFoldDB" id="A0A221P6D2"/>